<evidence type="ECO:0000259" key="2">
    <source>
        <dbReference type="PROSITE" id="PS50127"/>
    </source>
</evidence>
<keyword evidence="4" id="KW-1185">Reference proteome</keyword>
<accession>A0ABR3BDA6</accession>
<keyword evidence="1" id="KW-0833">Ubl conjugation pathway</keyword>
<protein>
    <submittedName>
        <fullName evidence="3">Ubiquitin-conjugating enzyme/RWD-like protein</fullName>
    </submittedName>
</protein>
<dbReference type="InterPro" id="IPR050113">
    <property type="entry name" value="Ub_conjugating_enzyme"/>
</dbReference>
<dbReference type="Gene3D" id="3.10.110.10">
    <property type="entry name" value="Ubiquitin Conjugating Enzyme"/>
    <property type="match status" value="1"/>
</dbReference>
<dbReference type="CDD" id="cd23808">
    <property type="entry name" value="UBCc_UBE2W"/>
    <property type="match status" value="1"/>
</dbReference>
<organism evidence="3 4">
    <name type="scientific">Phycomyces blakesleeanus</name>
    <dbReference type="NCBI Taxonomy" id="4837"/>
    <lineage>
        <taxon>Eukaryota</taxon>
        <taxon>Fungi</taxon>
        <taxon>Fungi incertae sedis</taxon>
        <taxon>Mucoromycota</taxon>
        <taxon>Mucoromycotina</taxon>
        <taxon>Mucoromycetes</taxon>
        <taxon>Mucorales</taxon>
        <taxon>Phycomycetaceae</taxon>
        <taxon>Phycomyces</taxon>
    </lineage>
</organism>
<comment type="caution">
    <text evidence="3">The sequence shown here is derived from an EMBL/GenBank/DDBJ whole genome shotgun (WGS) entry which is preliminary data.</text>
</comment>
<dbReference type="InterPro" id="IPR000608">
    <property type="entry name" value="UBC"/>
</dbReference>
<dbReference type="Pfam" id="PF00179">
    <property type="entry name" value="UQ_con"/>
    <property type="match status" value="1"/>
</dbReference>
<dbReference type="SUPFAM" id="SSF54495">
    <property type="entry name" value="UBC-like"/>
    <property type="match status" value="1"/>
</dbReference>
<reference evidence="3 4" key="1">
    <citation type="submission" date="2024-04" db="EMBL/GenBank/DDBJ databases">
        <title>Symmetric and asymmetric DNA N6-adenine methylation regulates different biological responses in Mucorales.</title>
        <authorList>
            <consortium name="Lawrence Berkeley National Laboratory"/>
            <person name="Lax C."/>
            <person name="Mondo S.J."/>
            <person name="Osorio-Concepcion M."/>
            <person name="Muszewska A."/>
            <person name="Corrochano-Luque M."/>
            <person name="Gutierrez G."/>
            <person name="Riley R."/>
            <person name="Lipzen A."/>
            <person name="Guo J."/>
            <person name="Hundley H."/>
            <person name="Amirebrahimi M."/>
            <person name="Ng V."/>
            <person name="Lorenzo-Gutierrez D."/>
            <person name="Binder U."/>
            <person name="Yang J."/>
            <person name="Song Y."/>
            <person name="Canovas D."/>
            <person name="Navarro E."/>
            <person name="Freitag M."/>
            <person name="Gabaldon T."/>
            <person name="Grigoriev I.V."/>
            <person name="Corrochano L.M."/>
            <person name="Nicolas F.E."/>
            <person name="Garre V."/>
        </authorList>
    </citation>
    <scope>NUCLEOTIDE SEQUENCE [LARGE SCALE GENOMIC DNA]</scope>
    <source>
        <strain evidence="3 4">L51</strain>
    </source>
</reference>
<dbReference type="SMART" id="SM00212">
    <property type="entry name" value="UBCc"/>
    <property type="match status" value="1"/>
</dbReference>
<sequence length="154" mass="17514">MSSGLFKKRLTKELRDLSANSPEGVSIEEANDFKRWQLRIKGAPNTLYEASNICITKFRFSPSYPLESPEVMFIQPSIPIHPHVYSNGHICLNILYKDWSPVQTVAQVCLSIQSMLSSCVKKELPPDNDLYVKSARASPKKTTWAFQVNIFHLN</sequence>
<feature type="domain" description="UBC core" evidence="2">
    <location>
        <begin position="5"/>
        <end position="154"/>
    </location>
</feature>
<name>A0ABR3BDA6_PHYBL</name>
<dbReference type="InterPro" id="IPR016135">
    <property type="entry name" value="UBQ-conjugating_enzyme/RWD"/>
</dbReference>
<dbReference type="Proteomes" id="UP001448207">
    <property type="component" value="Unassembled WGS sequence"/>
</dbReference>
<dbReference type="EMBL" id="JBCLYO010000001">
    <property type="protein sequence ID" value="KAL0096836.1"/>
    <property type="molecule type" value="Genomic_DNA"/>
</dbReference>
<dbReference type="PROSITE" id="PS50127">
    <property type="entry name" value="UBC_2"/>
    <property type="match status" value="1"/>
</dbReference>
<gene>
    <name evidence="3" type="ORF">J3Q64DRAFT_1633092</name>
</gene>
<evidence type="ECO:0000313" key="3">
    <source>
        <dbReference type="EMBL" id="KAL0096836.1"/>
    </source>
</evidence>
<evidence type="ECO:0000256" key="1">
    <source>
        <dbReference type="ARBA" id="ARBA00022786"/>
    </source>
</evidence>
<proteinExistence type="predicted"/>
<dbReference type="PANTHER" id="PTHR24067">
    <property type="entry name" value="UBIQUITIN-CONJUGATING ENZYME E2"/>
    <property type="match status" value="1"/>
</dbReference>
<evidence type="ECO:0000313" key="4">
    <source>
        <dbReference type="Proteomes" id="UP001448207"/>
    </source>
</evidence>